<dbReference type="RefSeq" id="XP_058981516.1">
    <property type="nucleotide sequence ID" value="XM_059125533.1"/>
</dbReference>
<dbReference type="PANTHER" id="PTHR12958">
    <property type="entry name" value="FRIEND OF GATA2-RELATED"/>
    <property type="match status" value="1"/>
</dbReference>
<feature type="compositionally biased region" description="Basic and acidic residues" evidence="12">
    <location>
        <begin position="138"/>
        <end position="158"/>
    </location>
</feature>
<feature type="domain" description="C2H2-type" evidence="13">
    <location>
        <begin position="281"/>
        <end position="311"/>
    </location>
</feature>
<feature type="compositionally biased region" description="Low complexity" evidence="12">
    <location>
        <begin position="385"/>
        <end position="401"/>
    </location>
</feature>
<evidence type="ECO:0000313" key="16">
    <source>
        <dbReference type="RefSeq" id="XP_058981516.1"/>
    </source>
</evidence>
<evidence type="ECO:0000256" key="1">
    <source>
        <dbReference type="ARBA" id="ARBA00004123"/>
    </source>
</evidence>
<dbReference type="SMART" id="SM00355">
    <property type="entry name" value="ZnF_C2H2"/>
    <property type="match status" value="8"/>
</dbReference>
<feature type="compositionally biased region" description="Polar residues" evidence="12">
    <location>
        <begin position="1214"/>
        <end position="1234"/>
    </location>
</feature>
<keyword evidence="2" id="KW-0678">Repressor</keyword>
<feature type="compositionally biased region" description="Low complexity" evidence="12">
    <location>
        <begin position="723"/>
        <end position="748"/>
    </location>
</feature>
<sequence>MMSRRKQLNPKPLNKGDCSDSTEDMTIDSRDSKEYNTNNIMDIDDHHNRQPEQQQRTNMSDECRTTPPNRLTKETDDNDLNDEETSRRRIDHDSDNGDMDSEPPMHKRQKMDSEEVEQRSSPASSPNHMQKISNIESKSTHDVNDHDDDTNSKDRKSCTPDSSSHNTSTSSPAKSEDNCTESHVTASSPQSQAMPKLRLNALLASDPALMPDAKDLKVVHESQAQQRKQQRMQQQQQHEREIDSPASHLVAPGTIPTVVEPLIKAQPTPPVEVAPPRMKVFMCVPCGIGFSSPSTLEAHQSYYCSHRHKDNDEDSVPSASALADKTSTSPATQANVANATPAVAGGPEPAAKAPKTGKQYACTQCSYSADKKVSLNRHMRMHQTSPAPSSNSNNGGAVGGSAAALLEDNTSQQIDRYCSDCDIRFNNVKTYRAHKQHYCSSRRTEGQLTPKLEVSTTTSTTPKANSVHSGAISPQTRTKTPTPAMVAAAAAAAAAAALQQPPSTPFLALPTNPILIIPYSLIRSASLIAGPLQSPSPSVVNPDTTCFTLDGGQLKPLATALNINALSAANNLVGAAAAASSVQQQQQYMVDSTRQTSSSSNESLLTEKNVRRNIEEPAENTPKRKGEGLRDSAPLDLSLRRSPIAALLQRQQRLTAAAAASFLESANSEHHPNRLDMETLLEAGKENLVLDDTGSITPEQIVCAPSLPNSPSMSPSPRRRAISPRSSGAGSTSSMSPPATIPPTAASASNPTNIFDNLHLRSMLPAELLNPLLANKNLELALKLSAAAAAAAVSSSNSAAAQPGTTPAELAAAAVAAAASGRGALLGLPVLPPTAAASGPAQPATPAAANQPQIYVKQGVSKCKECNIVFCKYENYLAHKQHYCSARNQEASEGETKISSTPPMATAASPAETTPVAYQQLICAACGIKYTSLDNLRAHQNYYCPKGGGAVAAAAAAAAAAVAVANPDAAPLVLPAKEKCTKCKTVHEFGLPCPPPPALVQQPAAQTPVAPPSANVATAAGSNNSSSSVVTGHNQNVYKCPLCDAVSLTASESRKHMETHGTVKAFRCTICRYKGNTLRGMRTHIRMHFDKKSTDLNEEHFMACILEDESIEIPSAASLNQEHLVQQHQQQQKHLQQQVAAAAAVAAGLQQQQQQQQHQQQQSQSPAQQVFNCDICNYSSTYKGNVLRHMKLVHPHIITNSPSISPEAGDLEASETNSLSGSHNGDNGLNSFTIKSEPLDHPPPPTVGNTTPVILLNPHDNNHSPLPNIGQHPVHGNDFASHHIKTEPMEIAVGGEGPPPPPSISMSITPALRSPAIGPPPPLNSTPEENINNQKYCQTCDISFNYMKTYLAHKQFYCKNKMRRPDSNDSPSPNPTAGIGSPNALMMQKNKENLQQEAAI</sequence>
<feature type="domain" description="C2H2-type" evidence="13">
    <location>
        <begin position="360"/>
        <end position="387"/>
    </location>
</feature>
<evidence type="ECO:0000256" key="5">
    <source>
        <dbReference type="ARBA" id="ARBA00022771"/>
    </source>
</evidence>
<dbReference type="GeneID" id="101894324"/>
<feature type="region of interest" description="Disordered" evidence="12">
    <location>
        <begin position="381"/>
        <end position="401"/>
    </location>
</feature>
<evidence type="ECO:0000256" key="9">
    <source>
        <dbReference type="ARBA" id="ARBA00023163"/>
    </source>
</evidence>
<name>A0ABM3V6W6_MUSDO</name>
<evidence type="ECO:0000256" key="11">
    <source>
        <dbReference type="PROSITE-ProRule" id="PRU00042"/>
    </source>
</evidence>
<feature type="region of interest" description="Disordered" evidence="12">
    <location>
        <begin position="703"/>
        <end position="748"/>
    </location>
</feature>
<dbReference type="InterPro" id="IPR036236">
    <property type="entry name" value="Znf_C2H2_sf"/>
</dbReference>
<feature type="region of interest" description="Disordered" evidence="12">
    <location>
        <begin position="218"/>
        <end position="250"/>
    </location>
</feature>
<feature type="domain" description="C2H2-type" evidence="13">
    <location>
        <begin position="1171"/>
        <end position="1194"/>
    </location>
</feature>
<feature type="compositionally biased region" description="Basic and acidic residues" evidence="12">
    <location>
        <begin position="608"/>
        <end position="630"/>
    </location>
</feature>
<keyword evidence="4" id="KW-0677">Repeat</keyword>
<dbReference type="InterPro" id="IPR039746">
    <property type="entry name" value="FOG"/>
</dbReference>
<evidence type="ECO:0000256" key="10">
    <source>
        <dbReference type="ARBA" id="ARBA00023242"/>
    </source>
</evidence>
<gene>
    <name evidence="16" type="primary">LOC101894324</name>
</gene>
<keyword evidence="5 11" id="KW-0863">Zinc-finger</keyword>
<dbReference type="Pfam" id="PF13909">
    <property type="entry name" value="zf-H2C2_5"/>
    <property type="match status" value="1"/>
</dbReference>
<keyword evidence="15" id="KW-1185">Reference proteome</keyword>
<dbReference type="PROSITE" id="PS51810">
    <property type="entry name" value="ZF_CCHC_FOG"/>
    <property type="match status" value="5"/>
</dbReference>
<feature type="domain" description="CCHC FOG-type" evidence="14">
    <location>
        <begin position="410"/>
        <end position="443"/>
    </location>
</feature>
<evidence type="ECO:0000313" key="15">
    <source>
        <dbReference type="Proteomes" id="UP001652621"/>
    </source>
</evidence>
<evidence type="ECO:0000256" key="6">
    <source>
        <dbReference type="ARBA" id="ARBA00022833"/>
    </source>
</evidence>
<keyword evidence="8" id="KW-0238">DNA-binding</keyword>
<proteinExistence type="predicted"/>
<evidence type="ECO:0000256" key="7">
    <source>
        <dbReference type="ARBA" id="ARBA00023015"/>
    </source>
</evidence>
<keyword evidence="7" id="KW-0805">Transcription regulation</keyword>
<feature type="compositionally biased region" description="Low complexity" evidence="12">
    <location>
        <begin position="596"/>
        <end position="607"/>
    </location>
</feature>
<feature type="region of interest" description="Disordered" evidence="12">
    <location>
        <begin position="1"/>
        <end position="193"/>
    </location>
</feature>
<feature type="compositionally biased region" description="Basic and acidic residues" evidence="12">
    <location>
        <begin position="84"/>
        <end position="95"/>
    </location>
</feature>
<feature type="region of interest" description="Disordered" evidence="12">
    <location>
        <begin position="1363"/>
        <end position="1384"/>
    </location>
</feature>
<feature type="compositionally biased region" description="Low complexity" evidence="12">
    <location>
        <begin position="705"/>
        <end position="716"/>
    </location>
</feature>
<dbReference type="Gene3D" id="3.30.160.60">
    <property type="entry name" value="Classic Zinc Finger"/>
    <property type="match status" value="3"/>
</dbReference>
<organism evidence="15 16">
    <name type="scientific">Musca domestica</name>
    <name type="common">House fly</name>
    <dbReference type="NCBI Taxonomy" id="7370"/>
    <lineage>
        <taxon>Eukaryota</taxon>
        <taxon>Metazoa</taxon>
        <taxon>Ecdysozoa</taxon>
        <taxon>Arthropoda</taxon>
        <taxon>Hexapoda</taxon>
        <taxon>Insecta</taxon>
        <taxon>Pterygota</taxon>
        <taxon>Neoptera</taxon>
        <taxon>Endopterygota</taxon>
        <taxon>Diptera</taxon>
        <taxon>Brachycera</taxon>
        <taxon>Muscomorpha</taxon>
        <taxon>Muscoidea</taxon>
        <taxon>Muscidae</taxon>
        <taxon>Musca</taxon>
    </lineage>
</organism>
<evidence type="ECO:0000259" key="13">
    <source>
        <dbReference type="PROSITE" id="PS50157"/>
    </source>
</evidence>
<feature type="region of interest" description="Disordered" evidence="12">
    <location>
        <begin position="307"/>
        <end position="355"/>
    </location>
</feature>
<evidence type="ECO:0000256" key="8">
    <source>
        <dbReference type="ARBA" id="ARBA00023125"/>
    </source>
</evidence>
<keyword evidence="6" id="KW-0862">Zinc</keyword>
<feature type="domain" description="CCHC FOG-type" evidence="14">
    <location>
        <begin position="855"/>
        <end position="888"/>
    </location>
</feature>
<evidence type="ECO:0000256" key="2">
    <source>
        <dbReference type="ARBA" id="ARBA00022491"/>
    </source>
</evidence>
<comment type="subcellular location">
    <subcellularLocation>
        <location evidence="1">Nucleus</location>
    </subcellularLocation>
</comment>
<protein>
    <submittedName>
        <fullName evidence="16">Zinc finger protein ush isoform X1</fullName>
    </submittedName>
</protein>
<feature type="region of interest" description="Disordered" evidence="12">
    <location>
        <begin position="1001"/>
        <end position="1028"/>
    </location>
</feature>
<feature type="domain" description="CCHC FOG-type" evidence="14">
    <location>
        <begin position="275"/>
        <end position="308"/>
    </location>
</feature>
<dbReference type="Proteomes" id="UP001652621">
    <property type="component" value="Unplaced"/>
</dbReference>
<dbReference type="Pfam" id="PF12874">
    <property type="entry name" value="zf-met"/>
    <property type="match status" value="2"/>
</dbReference>
<feature type="compositionally biased region" description="Low complexity" evidence="12">
    <location>
        <begin position="223"/>
        <end position="236"/>
    </location>
</feature>
<feature type="compositionally biased region" description="Low complexity" evidence="12">
    <location>
        <begin position="339"/>
        <end position="355"/>
    </location>
</feature>
<dbReference type="InterPro" id="IPR034731">
    <property type="entry name" value="Znf_CCHC_FOG"/>
</dbReference>
<accession>A0ABM3V6W6</accession>
<feature type="domain" description="CCHC FOG-type" evidence="14">
    <location>
        <begin position="1329"/>
        <end position="1362"/>
    </location>
</feature>
<feature type="compositionally biased region" description="Polar residues" evidence="12">
    <location>
        <begin position="181"/>
        <end position="193"/>
    </location>
</feature>
<dbReference type="InterPro" id="IPR013087">
    <property type="entry name" value="Znf_C2H2_type"/>
</dbReference>
<keyword evidence="9" id="KW-0804">Transcription</keyword>
<dbReference type="PANTHER" id="PTHR12958:SF3">
    <property type="entry name" value="ZINC FINGER PROTEIN USH"/>
    <property type="match status" value="1"/>
</dbReference>
<feature type="compositionally biased region" description="Polar residues" evidence="12">
    <location>
        <begin position="119"/>
        <end position="137"/>
    </location>
</feature>
<feature type="compositionally biased region" description="Polar residues" evidence="12">
    <location>
        <begin position="325"/>
        <end position="338"/>
    </location>
</feature>
<keyword evidence="10" id="KW-0539">Nucleus</keyword>
<feature type="compositionally biased region" description="Low complexity" evidence="12">
    <location>
        <begin position="162"/>
        <end position="171"/>
    </location>
</feature>
<reference evidence="16" key="1">
    <citation type="submission" date="2025-08" db="UniProtKB">
        <authorList>
            <consortium name="RefSeq"/>
        </authorList>
    </citation>
    <scope>IDENTIFICATION</scope>
    <source>
        <strain evidence="16">Aabys</strain>
        <tissue evidence="16">Whole body</tissue>
    </source>
</reference>
<feature type="region of interest" description="Disordered" evidence="12">
    <location>
        <begin position="1204"/>
        <end position="1242"/>
    </location>
</feature>
<keyword evidence="3" id="KW-0479">Metal-binding</keyword>
<evidence type="ECO:0000256" key="3">
    <source>
        <dbReference type="ARBA" id="ARBA00022723"/>
    </source>
</evidence>
<evidence type="ECO:0000259" key="14">
    <source>
        <dbReference type="PROSITE" id="PS51810"/>
    </source>
</evidence>
<evidence type="ECO:0000256" key="12">
    <source>
        <dbReference type="SAM" id="MobiDB-lite"/>
    </source>
</evidence>
<feature type="region of interest" description="Disordered" evidence="12">
    <location>
        <begin position="589"/>
        <end position="634"/>
    </location>
</feature>
<evidence type="ECO:0000256" key="4">
    <source>
        <dbReference type="ARBA" id="ARBA00022737"/>
    </source>
</evidence>
<dbReference type="SUPFAM" id="SSF57667">
    <property type="entry name" value="beta-beta-alpha zinc fingers"/>
    <property type="match status" value="6"/>
</dbReference>
<dbReference type="PROSITE" id="PS50157">
    <property type="entry name" value="ZINC_FINGER_C2H2_2"/>
    <property type="match status" value="3"/>
</dbReference>
<feature type="domain" description="CCHC FOG-type" evidence="14">
    <location>
        <begin position="915"/>
        <end position="948"/>
    </location>
</feature>
<feature type="region of interest" description="Disordered" evidence="12">
    <location>
        <begin position="456"/>
        <end position="479"/>
    </location>
</feature>